<evidence type="ECO:0000256" key="2">
    <source>
        <dbReference type="ARBA" id="ARBA00007278"/>
    </source>
</evidence>
<reference evidence="8 9" key="1">
    <citation type="journal article" date="2012" name="Nature">
        <title>Repeated polyploidization of Gossypium genomes and the evolution of spinnable cotton fibres.</title>
        <authorList>
            <person name="Paterson A.H."/>
            <person name="Wendel J.F."/>
            <person name="Gundlach H."/>
            <person name="Guo H."/>
            <person name="Jenkins J."/>
            <person name="Jin D."/>
            <person name="Llewellyn D."/>
            <person name="Showmaker K.C."/>
            <person name="Shu S."/>
            <person name="Udall J."/>
            <person name="Yoo M.J."/>
            <person name="Byers R."/>
            <person name="Chen W."/>
            <person name="Doron-Faigenboim A."/>
            <person name="Duke M.V."/>
            <person name="Gong L."/>
            <person name="Grimwood J."/>
            <person name="Grover C."/>
            <person name="Grupp K."/>
            <person name="Hu G."/>
            <person name="Lee T.H."/>
            <person name="Li J."/>
            <person name="Lin L."/>
            <person name="Liu T."/>
            <person name="Marler B.S."/>
            <person name="Page J.T."/>
            <person name="Roberts A.W."/>
            <person name="Romanel E."/>
            <person name="Sanders W.S."/>
            <person name="Szadkowski E."/>
            <person name="Tan X."/>
            <person name="Tang H."/>
            <person name="Xu C."/>
            <person name="Wang J."/>
            <person name="Wang Z."/>
            <person name="Zhang D."/>
            <person name="Zhang L."/>
            <person name="Ashrafi H."/>
            <person name="Bedon F."/>
            <person name="Bowers J.E."/>
            <person name="Brubaker C.L."/>
            <person name="Chee P.W."/>
            <person name="Das S."/>
            <person name="Gingle A.R."/>
            <person name="Haigler C.H."/>
            <person name="Harker D."/>
            <person name="Hoffmann L.V."/>
            <person name="Hovav R."/>
            <person name="Jones D.C."/>
            <person name="Lemke C."/>
            <person name="Mansoor S."/>
            <person name="ur Rahman M."/>
            <person name="Rainville L.N."/>
            <person name="Rambani A."/>
            <person name="Reddy U.K."/>
            <person name="Rong J.K."/>
            <person name="Saranga Y."/>
            <person name="Scheffler B.E."/>
            <person name="Scheffler J.A."/>
            <person name="Stelly D.M."/>
            <person name="Triplett B.A."/>
            <person name="Van Deynze A."/>
            <person name="Vaslin M.F."/>
            <person name="Waghmare V.N."/>
            <person name="Walford S.A."/>
            <person name="Wright R.J."/>
            <person name="Zaki E.A."/>
            <person name="Zhang T."/>
            <person name="Dennis E.S."/>
            <person name="Mayer K.F."/>
            <person name="Peterson D.G."/>
            <person name="Rokhsar D.S."/>
            <person name="Wang X."/>
            <person name="Schmutz J."/>
        </authorList>
    </citation>
    <scope>NUCLEOTIDE SEQUENCE [LARGE SCALE GENOMIC DNA]</scope>
</reference>
<dbReference type="GO" id="GO:0022627">
    <property type="term" value="C:cytosolic small ribosomal subunit"/>
    <property type="evidence" value="ECO:0007669"/>
    <property type="project" value="TreeGrafter"/>
</dbReference>
<keyword evidence="9" id="KW-1185">Reference proteome</keyword>
<feature type="domain" description="Plectin/eS10 N-terminal" evidence="7">
    <location>
        <begin position="3"/>
        <end position="68"/>
    </location>
</feature>
<dbReference type="Pfam" id="PF03501">
    <property type="entry name" value="S10_plectin"/>
    <property type="match status" value="1"/>
</dbReference>
<evidence type="ECO:0000256" key="5">
    <source>
        <dbReference type="ARBA" id="ARBA00023274"/>
    </source>
</evidence>
<name>A0A0D2RNB9_GOSRA</name>
<keyword evidence="5" id="KW-0687">Ribonucleoprotein</keyword>
<protein>
    <recommendedName>
        <fullName evidence="7">Plectin/eS10 N-terminal domain-containing protein</fullName>
    </recommendedName>
</protein>
<evidence type="ECO:0000256" key="3">
    <source>
        <dbReference type="ARBA" id="ARBA00022490"/>
    </source>
</evidence>
<dbReference type="Gramene" id="KJB20595">
    <property type="protein sequence ID" value="KJB20595"/>
    <property type="gene ID" value="B456_003G155500"/>
</dbReference>
<evidence type="ECO:0000313" key="9">
    <source>
        <dbReference type="Proteomes" id="UP000032304"/>
    </source>
</evidence>
<evidence type="ECO:0000313" key="8">
    <source>
        <dbReference type="EMBL" id="KJB20595.1"/>
    </source>
</evidence>
<dbReference type="InterPro" id="IPR005326">
    <property type="entry name" value="Plectin_eS10_N"/>
</dbReference>
<gene>
    <name evidence="8" type="ORF">B456_003G155500</name>
</gene>
<feature type="transmembrane region" description="Helical" evidence="6">
    <location>
        <begin position="128"/>
        <end position="150"/>
    </location>
</feature>
<evidence type="ECO:0000256" key="6">
    <source>
        <dbReference type="SAM" id="Phobius"/>
    </source>
</evidence>
<comment type="similarity">
    <text evidence="2">Belongs to the eukaryotic ribosomal protein eS10 family.</text>
</comment>
<organism evidence="8 9">
    <name type="scientific">Gossypium raimondii</name>
    <name type="common">Peruvian cotton</name>
    <name type="synonym">Gossypium klotzschianum subsp. raimondii</name>
    <dbReference type="NCBI Taxonomy" id="29730"/>
    <lineage>
        <taxon>Eukaryota</taxon>
        <taxon>Viridiplantae</taxon>
        <taxon>Streptophyta</taxon>
        <taxon>Embryophyta</taxon>
        <taxon>Tracheophyta</taxon>
        <taxon>Spermatophyta</taxon>
        <taxon>Magnoliopsida</taxon>
        <taxon>eudicotyledons</taxon>
        <taxon>Gunneridae</taxon>
        <taxon>Pentapetalae</taxon>
        <taxon>rosids</taxon>
        <taxon>malvids</taxon>
        <taxon>Malvales</taxon>
        <taxon>Malvaceae</taxon>
        <taxon>Malvoideae</taxon>
        <taxon>Gossypium</taxon>
    </lineage>
</organism>
<evidence type="ECO:0000256" key="1">
    <source>
        <dbReference type="ARBA" id="ARBA00004496"/>
    </source>
</evidence>
<comment type="subcellular location">
    <subcellularLocation>
        <location evidence="1">Cytoplasm</location>
    </subcellularLocation>
</comment>
<proteinExistence type="inferred from homology"/>
<dbReference type="GO" id="GO:0003735">
    <property type="term" value="F:structural constituent of ribosome"/>
    <property type="evidence" value="ECO:0007669"/>
    <property type="project" value="TreeGrafter"/>
</dbReference>
<dbReference type="Gene3D" id="1.10.10.10">
    <property type="entry name" value="Winged helix-like DNA-binding domain superfamily/Winged helix DNA-binding domain"/>
    <property type="match status" value="1"/>
</dbReference>
<sequence>MIIPEKNRREISKYLFQEGVCYAKKDYNLAKHPEIDVPNLQVIKLMQSFKSKEYVRETFAWMHYYCKLGPVVVVPWVLLIAAHVVRHALATVRGDSVTGMDTVEVHEEAVISVIRVVRLLIISLHSGALVQGLLLVVEAVVMVVPVLQAVQVFHEFCQFRLNGTS</sequence>
<dbReference type="Proteomes" id="UP000032304">
    <property type="component" value="Chromosome 3"/>
</dbReference>
<keyword evidence="6" id="KW-1133">Transmembrane helix</keyword>
<keyword evidence="4" id="KW-0689">Ribosomal protein</keyword>
<dbReference type="InterPro" id="IPR036388">
    <property type="entry name" value="WH-like_DNA-bd_sf"/>
</dbReference>
<dbReference type="EMBL" id="CM001742">
    <property type="protein sequence ID" value="KJB20595.1"/>
    <property type="molecule type" value="Genomic_DNA"/>
</dbReference>
<evidence type="ECO:0000259" key="7">
    <source>
        <dbReference type="Pfam" id="PF03501"/>
    </source>
</evidence>
<dbReference type="GO" id="GO:0003723">
    <property type="term" value="F:RNA binding"/>
    <property type="evidence" value="ECO:0007669"/>
    <property type="project" value="TreeGrafter"/>
</dbReference>
<keyword evidence="6" id="KW-0812">Transmembrane</keyword>
<evidence type="ECO:0000256" key="4">
    <source>
        <dbReference type="ARBA" id="ARBA00022980"/>
    </source>
</evidence>
<keyword evidence="3" id="KW-0963">Cytoplasm</keyword>
<feature type="transmembrane region" description="Helical" evidence="6">
    <location>
        <begin position="64"/>
        <end position="85"/>
    </location>
</feature>
<accession>A0A0D2RNB9</accession>
<dbReference type="eggNOG" id="KOG3344">
    <property type="taxonomic scope" value="Eukaryota"/>
</dbReference>
<dbReference type="PANTHER" id="PTHR12146:SF0">
    <property type="entry name" value="RIBOSOMAL PROTEIN S10"/>
    <property type="match status" value="1"/>
</dbReference>
<dbReference type="PANTHER" id="PTHR12146">
    <property type="entry name" value="40S RIBOSOMAL PROTEIN S10"/>
    <property type="match status" value="1"/>
</dbReference>
<keyword evidence="6" id="KW-0472">Membrane</keyword>
<dbReference type="InterPro" id="IPR037447">
    <property type="entry name" value="Ribosomal_eS10"/>
</dbReference>
<dbReference type="AlphaFoldDB" id="A0A0D2RNB9"/>
<dbReference type="STRING" id="29730.A0A0D2RNB9"/>